<accession>X1NXU4</accession>
<evidence type="ECO:0000313" key="1">
    <source>
        <dbReference type="EMBL" id="GAI48423.1"/>
    </source>
</evidence>
<proteinExistence type="predicted"/>
<reference evidence="1" key="1">
    <citation type="journal article" date="2014" name="Front. Microbiol.">
        <title>High frequency of phylogenetically diverse reductive dehalogenase-homologous genes in deep subseafloor sedimentary metagenomes.</title>
        <authorList>
            <person name="Kawai M."/>
            <person name="Futagami T."/>
            <person name="Toyoda A."/>
            <person name="Takaki Y."/>
            <person name="Nishi S."/>
            <person name="Hori S."/>
            <person name="Arai W."/>
            <person name="Tsubouchi T."/>
            <person name="Morono Y."/>
            <person name="Uchiyama I."/>
            <person name="Ito T."/>
            <person name="Fujiyama A."/>
            <person name="Inagaki F."/>
            <person name="Takami H."/>
        </authorList>
    </citation>
    <scope>NUCLEOTIDE SEQUENCE</scope>
    <source>
        <strain evidence="1">Expedition CK06-06</strain>
    </source>
</reference>
<gene>
    <name evidence="1" type="ORF">S06H3_60934</name>
</gene>
<name>X1NXU4_9ZZZZ</name>
<comment type="caution">
    <text evidence="1">The sequence shown here is derived from an EMBL/GenBank/DDBJ whole genome shotgun (WGS) entry which is preliminary data.</text>
</comment>
<dbReference type="EMBL" id="BARV01039843">
    <property type="protein sequence ID" value="GAI48423.1"/>
    <property type="molecule type" value="Genomic_DNA"/>
</dbReference>
<organism evidence="1">
    <name type="scientific">marine sediment metagenome</name>
    <dbReference type="NCBI Taxonomy" id="412755"/>
    <lineage>
        <taxon>unclassified sequences</taxon>
        <taxon>metagenomes</taxon>
        <taxon>ecological metagenomes</taxon>
    </lineage>
</organism>
<protein>
    <submittedName>
        <fullName evidence="1">Uncharacterized protein</fullName>
    </submittedName>
</protein>
<feature type="non-terminal residue" evidence="1">
    <location>
        <position position="39"/>
    </location>
</feature>
<dbReference type="AlphaFoldDB" id="X1NXU4"/>
<sequence>MRIVLYAFDHIEYTIQLAEALSRLEEVMLMLPKYKQGLF</sequence>